<gene>
    <name evidence="1" type="ORF">B0H17DRAFT_831700</name>
</gene>
<evidence type="ECO:0000313" key="1">
    <source>
        <dbReference type="EMBL" id="KAJ7664136.1"/>
    </source>
</evidence>
<feature type="non-terminal residue" evidence="1">
    <location>
        <position position="97"/>
    </location>
</feature>
<sequence>QHYRAQVNRIKKISAVVHPGLQNTFANEAMALIKASDYPEFMRKVELLIKKFPKAEGWVRWWARKYHAKMLFKPFCEMLVEDWNSMPSTTNPQESQH</sequence>
<name>A0AAD7G3L4_MYCRO</name>
<feature type="non-terminal residue" evidence="1">
    <location>
        <position position="1"/>
    </location>
</feature>
<protein>
    <submittedName>
        <fullName evidence="1">Uncharacterized protein</fullName>
    </submittedName>
</protein>
<dbReference type="Proteomes" id="UP001221757">
    <property type="component" value="Unassembled WGS sequence"/>
</dbReference>
<proteinExistence type="predicted"/>
<evidence type="ECO:0000313" key="2">
    <source>
        <dbReference type="Proteomes" id="UP001221757"/>
    </source>
</evidence>
<dbReference type="AlphaFoldDB" id="A0AAD7G3L4"/>
<keyword evidence="2" id="KW-1185">Reference proteome</keyword>
<accession>A0AAD7G3L4</accession>
<comment type="caution">
    <text evidence="1">The sequence shown here is derived from an EMBL/GenBank/DDBJ whole genome shotgun (WGS) entry which is preliminary data.</text>
</comment>
<dbReference type="EMBL" id="JARKIE010000226">
    <property type="protein sequence ID" value="KAJ7664136.1"/>
    <property type="molecule type" value="Genomic_DNA"/>
</dbReference>
<reference evidence="1" key="1">
    <citation type="submission" date="2023-03" db="EMBL/GenBank/DDBJ databases">
        <title>Massive genome expansion in bonnet fungi (Mycena s.s.) driven by repeated elements and novel gene families across ecological guilds.</title>
        <authorList>
            <consortium name="Lawrence Berkeley National Laboratory"/>
            <person name="Harder C.B."/>
            <person name="Miyauchi S."/>
            <person name="Viragh M."/>
            <person name="Kuo A."/>
            <person name="Thoen E."/>
            <person name="Andreopoulos B."/>
            <person name="Lu D."/>
            <person name="Skrede I."/>
            <person name="Drula E."/>
            <person name="Henrissat B."/>
            <person name="Morin E."/>
            <person name="Kohler A."/>
            <person name="Barry K."/>
            <person name="LaButti K."/>
            <person name="Morin E."/>
            <person name="Salamov A."/>
            <person name="Lipzen A."/>
            <person name="Mereny Z."/>
            <person name="Hegedus B."/>
            <person name="Baldrian P."/>
            <person name="Stursova M."/>
            <person name="Weitz H."/>
            <person name="Taylor A."/>
            <person name="Grigoriev I.V."/>
            <person name="Nagy L.G."/>
            <person name="Martin F."/>
            <person name="Kauserud H."/>
        </authorList>
    </citation>
    <scope>NUCLEOTIDE SEQUENCE</scope>
    <source>
        <strain evidence="1">CBHHK067</strain>
    </source>
</reference>
<organism evidence="1 2">
    <name type="scientific">Mycena rosella</name>
    <name type="common">Pink bonnet</name>
    <name type="synonym">Agaricus rosellus</name>
    <dbReference type="NCBI Taxonomy" id="1033263"/>
    <lineage>
        <taxon>Eukaryota</taxon>
        <taxon>Fungi</taxon>
        <taxon>Dikarya</taxon>
        <taxon>Basidiomycota</taxon>
        <taxon>Agaricomycotina</taxon>
        <taxon>Agaricomycetes</taxon>
        <taxon>Agaricomycetidae</taxon>
        <taxon>Agaricales</taxon>
        <taxon>Marasmiineae</taxon>
        <taxon>Mycenaceae</taxon>
        <taxon>Mycena</taxon>
    </lineage>
</organism>